<proteinExistence type="predicted"/>
<dbReference type="KEGG" id="pka:PQ456_15185"/>
<dbReference type="EMBL" id="CP117416">
    <property type="protein sequence ID" value="WCT54540.1"/>
    <property type="molecule type" value="Genomic_DNA"/>
</dbReference>
<organism evidence="4 5">
    <name type="scientific">Paenibacillus kyungheensis</name>
    <dbReference type="NCBI Taxonomy" id="1452732"/>
    <lineage>
        <taxon>Bacteria</taxon>
        <taxon>Bacillati</taxon>
        <taxon>Bacillota</taxon>
        <taxon>Bacilli</taxon>
        <taxon>Bacillales</taxon>
        <taxon>Paenibacillaceae</taxon>
        <taxon>Paenibacillus</taxon>
    </lineage>
</organism>
<dbReference type="InterPro" id="IPR003140">
    <property type="entry name" value="PLipase/COase/thioEstase"/>
</dbReference>
<evidence type="ECO:0000259" key="3">
    <source>
        <dbReference type="Pfam" id="PF22316"/>
    </source>
</evidence>
<accession>A0AAX3LY53</accession>
<evidence type="ECO:0000313" key="5">
    <source>
        <dbReference type="Proteomes" id="UP001220509"/>
    </source>
</evidence>
<name>A0AAX3LY53_9BACL</name>
<gene>
    <name evidence="4" type="ORF">PQ456_15185</name>
</gene>
<dbReference type="SUPFAM" id="SSF53474">
    <property type="entry name" value="alpha/beta-Hydrolases"/>
    <property type="match status" value="1"/>
</dbReference>
<reference evidence="4 5" key="1">
    <citation type="submission" date="2023-02" db="EMBL/GenBank/DDBJ databases">
        <title>Genome sequence of Paenibacillus kyungheensis KACC 18744.</title>
        <authorList>
            <person name="Kim S."/>
            <person name="Heo J."/>
            <person name="Kwon S.-W."/>
        </authorList>
    </citation>
    <scope>NUCLEOTIDE SEQUENCE [LARGE SCALE GENOMIC DNA]</scope>
    <source>
        <strain evidence="4 5">KACC 18744</strain>
    </source>
</reference>
<feature type="compositionally biased region" description="Acidic residues" evidence="1">
    <location>
        <begin position="322"/>
        <end position="339"/>
    </location>
</feature>
<dbReference type="AlphaFoldDB" id="A0AAX3LY53"/>
<evidence type="ECO:0000259" key="2">
    <source>
        <dbReference type="Pfam" id="PF02230"/>
    </source>
</evidence>
<evidence type="ECO:0000313" key="4">
    <source>
        <dbReference type="EMBL" id="WCT54540.1"/>
    </source>
</evidence>
<dbReference type="InterPro" id="IPR029058">
    <property type="entry name" value="AB_hydrolase_fold"/>
</dbReference>
<sequence>MTTLTYTRLINRTLEILAENSSQEAYTYITEHAHEVKGNDAQVYNFRYSLAAASGMNTEALQLLQEAILEKGYWYSSTYLLEEEDLKSLRDQDEFQKLVELCAERETLAREESTPELKILYPHDQEDHTIKQTIIALHGDQENIEIAEPYWISLLDHHYRLALPQSSQILFTDAYEWEDVEQGVEELKWHLSDIMTEDAQSPATPSLKPILGGFSAGARVALYTAIQEPTAFSGLILLAPWLPEASEWEQGLAGLQEAGVKLSIMCGEWDDDCLPGTMELIEALQEAHVDYQYIELPELDHDYPESFAQLLHESVTYIQSTEQEDEDELNPTESTDNNE</sequence>
<evidence type="ECO:0000256" key="1">
    <source>
        <dbReference type="SAM" id="MobiDB-lite"/>
    </source>
</evidence>
<feature type="region of interest" description="Disordered" evidence="1">
    <location>
        <begin position="320"/>
        <end position="339"/>
    </location>
</feature>
<feature type="domain" description="Phospholipase/carboxylesterase/thioesterase" evidence="2">
    <location>
        <begin position="181"/>
        <end position="272"/>
    </location>
</feature>
<dbReference type="Pfam" id="PF02230">
    <property type="entry name" value="Abhydrolase_2"/>
    <property type="match status" value="1"/>
</dbReference>
<feature type="domain" description="BCE-2095-like N-terminal" evidence="3">
    <location>
        <begin position="5"/>
        <end position="110"/>
    </location>
</feature>
<dbReference type="Gene3D" id="3.40.50.1820">
    <property type="entry name" value="alpha/beta hydrolase"/>
    <property type="match status" value="1"/>
</dbReference>
<dbReference type="RefSeq" id="WP_273613047.1">
    <property type="nucleotide sequence ID" value="NZ_CP117416.1"/>
</dbReference>
<keyword evidence="5" id="KW-1185">Reference proteome</keyword>
<dbReference type="GO" id="GO:0016787">
    <property type="term" value="F:hydrolase activity"/>
    <property type="evidence" value="ECO:0007669"/>
    <property type="project" value="UniProtKB-KW"/>
</dbReference>
<dbReference type="InterPro" id="IPR054527">
    <property type="entry name" value="BCE_2095-like_N"/>
</dbReference>
<dbReference type="Pfam" id="PF22316">
    <property type="entry name" value="ABhydrolase-like_N"/>
    <property type="match status" value="1"/>
</dbReference>
<dbReference type="Proteomes" id="UP001220509">
    <property type="component" value="Chromosome"/>
</dbReference>
<protein>
    <submittedName>
        <fullName evidence="4">Alpha/beta hydrolase</fullName>
    </submittedName>
</protein>
<keyword evidence="4" id="KW-0378">Hydrolase</keyword>